<evidence type="ECO:0000313" key="2">
    <source>
        <dbReference type="Proteomes" id="UP000238563"/>
    </source>
</evidence>
<evidence type="ECO:0000313" key="1">
    <source>
        <dbReference type="EMBL" id="PRD58551.1"/>
    </source>
</evidence>
<gene>
    <name evidence="1" type="ORF">C5750_05480</name>
</gene>
<name>A0A2S9JYY2_9HYPH</name>
<proteinExistence type="predicted"/>
<comment type="caution">
    <text evidence="1">The sequence shown here is derived from an EMBL/GenBank/DDBJ whole genome shotgun (WGS) entry which is preliminary data.</text>
</comment>
<dbReference type="Proteomes" id="UP000238563">
    <property type="component" value="Unassembled WGS sequence"/>
</dbReference>
<dbReference type="AlphaFoldDB" id="A0A2S9JYY2"/>
<organism evidence="1 2">
    <name type="scientific">Phyllobacterium myrsinacearum</name>
    <dbReference type="NCBI Taxonomy" id="28101"/>
    <lineage>
        <taxon>Bacteria</taxon>
        <taxon>Pseudomonadati</taxon>
        <taxon>Pseudomonadota</taxon>
        <taxon>Alphaproteobacteria</taxon>
        <taxon>Hyphomicrobiales</taxon>
        <taxon>Phyllobacteriaceae</taxon>
        <taxon>Phyllobacterium</taxon>
    </lineage>
</organism>
<protein>
    <submittedName>
        <fullName evidence="1">Uncharacterized protein</fullName>
    </submittedName>
</protein>
<dbReference type="EMBL" id="PVBT01000001">
    <property type="protein sequence ID" value="PRD58551.1"/>
    <property type="molecule type" value="Genomic_DNA"/>
</dbReference>
<accession>A0A2S9JYY2</accession>
<reference evidence="1 2" key="1">
    <citation type="submission" date="2018-02" db="EMBL/GenBank/DDBJ databases">
        <title>The draft genome of Phyllobacterium myrsinacearum DSM5892.</title>
        <authorList>
            <person name="Li L."/>
            <person name="Liu L."/>
            <person name="Zhang X."/>
            <person name="Wang T."/>
        </authorList>
    </citation>
    <scope>NUCLEOTIDE SEQUENCE [LARGE SCALE GENOMIC DNA]</scope>
    <source>
        <strain evidence="1 2">DSM 5892</strain>
    </source>
</reference>
<sequence length="135" mass="15327">MEKSNKENAEHFVSAMSAFTIIDESFDDEDTIDAYLDWRDTDPFDSNWTAADARLKDHLAMITAEADRTWIEQLQEQGRKRVYMAVIRQTGHADLAAYASNDVDLIIGFLAAGKDDDFTHFLRTAYENGTLPSDK</sequence>
<dbReference type="RefSeq" id="WP_105732777.1">
    <property type="nucleotide sequence ID" value="NZ_PVBT01000001.1"/>
</dbReference>
<keyword evidence="2" id="KW-1185">Reference proteome</keyword>
<dbReference type="OrthoDB" id="6903468at2"/>